<evidence type="ECO:0000313" key="2">
    <source>
        <dbReference type="Ensembl" id="ENSCCRP00000109915.1"/>
    </source>
</evidence>
<dbReference type="Gene3D" id="3.40.50.300">
    <property type="entry name" value="P-loop containing nucleotide triphosphate hydrolases"/>
    <property type="match status" value="1"/>
</dbReference>
<dbReference type="AlphaFoldDB" id="A0A9J7XWC7"/>
<dbReference type="GeneTree" id="ENSGT00940000160560"/>
<feature type="region of interest" description="Disordered" evidence="1">
    <location>
        <begin position="1"/>
        <end position="22"/>
    </location>
</feature>
<dbReference type="Ensembl" id="ENSCCRT00000114982.1">
    <property type="protein sequence ID" value="ENSCCRP00000109915.1"/>
    <property type="gene ID" value="ENSCCRG00000036345.2"/>
</dbReference>
<organism evidence="2 3">
    <name type="scientific">Cyprinus carpio carpio</name>
    <dbReference type="NCBI Taxonomy" id="630221"/>
    <lineage>
        <taxon>Eukaryota</taxon>
        <taxon>Metazoa</taxon>
        <taxon>Chordata</taxon>
        <taxon>Craniata</taxon>
        <taxon>Vertebrata</taxon>
        <taxon>Euteleostomi</taxon>
        <taxon>Actinopterygii</taxon>
        <taxon>Neopterygii</taxon>
        <taxon>Teleostei</taxon>
        <taxon>Ostariophysi</taxon>
        <taxon>Cypriniformes</taxon>
        <taxon>Cyprinidae</taxon>
        <taxon>Cyprininae</taxon>
        <taxon>Cyprinus</taxon>
    </lineage>
</organism>
<name>A0A9J7XWC7_CYPCA</name>
<dbReference type="GO" id="GO:0006955">
    <property type="term" value="P:immune response"/>
    <property type="evidence" value="ECO:0007669"/>
    <property type="project" value="TreeGrafter"/>
</dbReference>
<dbReference type="PANTHER" id="PTHR14241:SF1">
    <property type="entry name" value="INTERFERON-INDUCED PROTEIN 44-RELATED"/>
    <property type="match status" value="1"/>
</dbReference>
<evidence type="ECO:0008006" key="4">
    <source>
        <dbReference type="Google" id="ProtNLM"/>
    </source>
</evidence>
<keyword evidence="3" id="KW-1185">Reference proteome</keyword>
<accession>A0A9J7XWC7</accession>
<proteinExistence type="predicted"/>
<sequence length="315" mass="34956">MGSSASKPAPSPPNPELDKPWRNFDWGQKVNLKEKLENFCSRHSDVKDIKILVAGQIGAGKSSFINSVDSVFQGRISSRALVNAADGNSHSFTQKLKGFTIRSGKNMLPFVFKDIMGLEPKVLEGSQTEDIINAVFGHVKDGYKFNKEQALTHKDQNYTSDPNLSDQSFCLVYIIAADTISFTDDRLIDKLKIIRQRISQEGIPQVVVMTKVDEACPLVKKDLRKMYTSKKIKEKTQADHQRAYTSFEHIFDTLVDVAKKTSYKNRGTTFLLSLCSANVCEMLHCYMSSSESCSVTAGIDSSLPHDGGVETRGVG</sequence>
<evidence type="ECO:0000313" key="3">
    <source>
        <dbReference type="Proteomes" id="UP001108240"/>
    </source>
</evidence>
<dbReference type="InterPro" id="IPR027417">
    <property type="entry name" value="P-loop_NTPase"/>
</dbReference>
<reference evidence="2" key="1">
    <citation type="submission" date="2025-08" db="UniProtKB">
        <authorList>
            <consortium name="Ensembl"/>
        </authorList>
    </citation>
    <scope>IDENTIFICATION</scope>
</reference>
<dbReference type="SUPFAM" id="SSF52540">
    <property type="entry name" value="P-loop containing nucleoside triphosphate hydrolases"/>
    <property type="match status" value="1"/>
</dbReference>
<dbReference type="PANTHER" id="PTHR14241">
    <property type="entry name" value="INTERFERON-INDUCED PROTEIN 44"/>
    <property type="match status" value="1"/>
</dbReference>
<reference evidence="2" key="2">
    <citation type="submission" date="2025-09" db="UniProtKB">
        <authorList>
            <consortium name="Ensembl"/>
        </authorList>
    </citation>
    <scope>IDENTIFICATION</scope>
</reference>
<protein>
    <recommendedName>
        <fullName evidence="4">Interferon-induced protein 44-like</fullName>
    </recommendedName>
</protein>
<evidence type="ECO:0000256" key="1">
    <source>
        <dbReference type="SAM" id="MobiDB-lite"/>
    </source>
</evidence>
<dbReference type="Proteomes" id="UP001108240">
    <property type="component" value="Unplaced"/>
</dbReference>